<keyword evidence="1" id="KW-0472">Membrane</keyword>
<feature type="transmembrane region" description="Helical" evidence="1">
    <location>
        <begin position="12"/>
        <end position="33"/>
    </location>
</feature>
<protein>
    <submittedName>
        <fullName evidence="2">Uncharacterized protein</fullName>
    </submittedName>
</protein>
<keyword evidence="1" id="KW-0812">Transmembrane</keyword>
<evidence type="ECO:0000256" key="1">
    <source>
        <dbReference type="SAM" id="Phobius"/>
    </source>
</evidence>
<accession>A0AA41UYT0</accession>
<dbReference type="AlphaFoldDB" id="A0AA41UYT0"/>
<dbReference type="Proteomes" id="UP001177140">
    <property type="component" value="Unassembled WGS sequence"/>
</dbReference>
<evidence type="ECO:0000313" key="3">
    <source>
        <dbReference type="Proteomes" id="UP001177140"/>
    </source>
</evidence>
<reference evidence="2" key="1">
    <citation type="submission" date="2022-03" db="EMBL/GenBank/DDBJ databases">
        <title>A functionally conserved STORR gene fusion in Papaver species that diverged 16.8 million years ago.</title>
        <authorList>
            <person name="Catania T."/>
        </authorList>
    </citation>
    <scope>NUCLEOTIDE SEQUENCE</scope>
    <source>
        <strain evidence="2">S-191538</strain>
    </source>
</reference>
<dbReference type="EMBL" id="JAJJMA010041412">
    <property type="protein sequence ID" value="MCL7025082.1"/>
    <property type="molecule type" value="Genomic_DNA"/>
</dbReference>
<feature type="non-terminal residue" evidence="2">
    <location>
        <position position="61"/>
    </location>
</feature>
<name>A0AA41UYT0_PAPNU</name>
<organism evidence="2 3">
    <name type="scientific">Papaver nudicaule</name>
    <name type="common">Iceland poppy</name>
    <dbReference type="NCBI Taxonomy" id="74823"/>
    <lineage>
        <taxon>Eukaryota</taxon>
        <taxon>Viridiplantae</taxon>
        <taxon>Streptophyta</taxon>
        <taxon>Embryophyta</taxon>
        <taxon>Tracheophyta</taxon>
        <taxon>Spermatophyta</taxon>
        <taxon>Magnoliopsida</taxon>
        <taxon>Ranunculales</taxon>
        <taxon>Papaveraceae</taxon>
        <taxon>Papaveroideae</taxon>
        <taxon>Papaver</taxon>
    </lineage>
</organism>
<comment type="caution">
    <text evidence="2">The sequence shown here is derived from an EMBL/GenBank/DDBJ whole genome shotgun (WGS) entry which is preliminary data.</text>
</comment>
<gene>
    <name evidence="2" type="ORF">MKW94_004155</name>
</gene>
<evidence type="ECO:0000313" key="2">
    <source>
        <dbReference type="EMBL" id="MCL7025082.1"/>
    </source>
</evidence>
<proteinExistence type="predicted"/>
<keyword evidence="3" id="KW-1185">Reference proteome</keyword>
<keyword evidence="1" id="KW-1133">Transmembrane helix</keyword>
<sequence length="61" mass="6792">MIDTHNGNHLFLFFTIGLLIITLFGLPFLAGGVPSLSKLLTRIDSVSTFLNRYTLVVVVVW</sequence>